<protein>
    <submittedName>
        <fullName evidence="1">Uncharacterized protein</fullName>
    </submittedName>
</protein>
<organism evidence="1 2">
    <name type="scientific">Auriscalpium vulgare</name>
    <dbReference type="NCBI Taxonomy" id="40419"/>
    <lineage>
        <taxon>Eukaryota</taxon>
        <taxon>Fungi</taxon>
        <taxon>Dikarya</taxon>
        <taxon>Basidiomycota</taxon>
        <taxon>Agaricomycotina</taxon>
        <taxon>Agaricomycetes</taxon>
        <taxon>Russulales</taxon>
        <taxon>Auriscalpiaceae</taxon>
        <taxon>Auriscalpium</taxon>
    </lineage>
</organism>
<evidence type="ECO:0000313" key="1">
    <source>
        <dbReference type="EMBL" id="KAI0046979.1"/>
    </source>
</evidence>
<reference evidence="1" key="2">
    <citation type="journal article" date="2022" name="New Phytol.">
        <title>Evolutionary transition to the ectomycorrhizal habit in the genomes of a hyperdiverse lineage of mushroom-forming fungi.</title>
        <authorList>
            <person name="Looney B."/>
            <person name="Miyauchi S."/>
            <person name="Morin E."/>
            <person name="Drula E."/>
            <person name="Courty P.E."/>
            <person name="Kohler A."/>
            <person name="Kuo A."/>
            <person name="LaButti K."/>
            <person name="Pangilinan J."/>
            <person name="Lipzen A."/>
            <person name="Riley R."/>
            <person name="Andreopoulos W."/>
            <person name="He G."/>
            <person name="Johnson J."/>
            <person name="Nolan M."/>
            <person name="Tritt A."/>
            <person name="Barry K.W."/>
            <person name="Grigoriev I.V."/>
            <person name="Nagy L.G."/>
            <person name="Hibbett D."/>
            <person name="Henrissat B."/>
            <person name="Matheny P.B."/>
            <person name="Labbe J."/>
            <person name="Martin F.M."/>
        </authorList>
    </citation>
    <scope>NUCLEOTIDE SEQUENCE</scope>
    <source>
        <strain evidence="1">FP105234-sp</strain>
    </source>
</reference>
<sequence>MSSLVEHRDEVLRVQLRRELLSAVKGVARYPSEEAVNAARIALLALWHLPACGLSLSRAPVHFMVSELVALQAAKVPDDMRLALSQRSIEALAASNYAAFPDDRFGAMQDIVAVLHPPERFLSQLNDLQDLRSLRGRDYQLLILTSFLVDAVSHLRHVDSSLLNNSISLIETTLQSMELSTASNPYAGLHMPSQHLSSAVTRLVRAEFEDIWSEIRRLGSPRSGNAGLGAASRAKYFERLAAVLWPRTLEIQDDGLFIDMAAQPAPGF</sequence>
<name>A0ACB8RSI4_9AGAM</name>
<accession>A0ACB8RSI4</accession>
<gene>
    <name evidence="1" type="ORF">FA95DRAFT_1559529</name>
</gene>
<comment type="caution">
    <text evidence="1">The sequence shown here is derived from an EMBL/GenBank/DDBJ whole genome shotgun (WGS) entry which is preliminary data.</text>
</comment>
<reference evidence="1" key="1">
    <citation type="submission" date="2021-02" db="EMBL/GenBank/DDBJ databases">
        <authorList>
            <consortium name="DOE Joint Genome Institute"/>
            <person name="Ahrendt S."/>
            <person name="Looney B.P."/>
            <person name="Miyauchi S."/>
            <person name="Morin E."/>
            <person name="Drula E."/>
            <person name="Courty P.E."/>
            <person name="Chicoki N."/>
            <person name="Fauchery L."/>
            <person name="Kohler A."/>
            <person name="Kuo A."/>
            <person name="Labutti K."/>
            <person name="Pangilinan J."/>
            <person name="Lipzen A."/>
            <person name="Riley R."/>
            <person name="Andreopoulos W."/>
            <person name="He G."/>
            <person name="Johnson J."/>
            <person name="Barry K.W."/>
            <person name="Grigoriev I.V."/>
            <person name="Nagy L."/>
            <person name="Hibbett D."/>
            <person name="Henrissat B."/>
            <person name="Matheny P.B."/>
            <person name="Labbe J."/>
            <person name="Martin F."/>
        </authorList>
    </citation>
    <scope>NUCLEOTIDE SEQUENCE</scope>
    <source>
        <strain evidence="1">FP105234-sp</strain>
    </source>
</reference>
<dbReference type="EMBL" id="MU275913">
    <property type="protein sequence ID" value="KAI0046979.1"/>
    <property type="molecule type" value="Genomic_DNA"/>
</dbReference>
<proteinExistence type="predicted"/>
<dbReference type="Proteomes" id="UP000814033">
    <property type="component" value="Unassembled WGS sequence"/>
</dbReference>
<keyword evidence="2" id="KW-1185">Reference proteome</keyword>
<evidence type="ECO:0000313" key="2">
    <source>
        <dbReference type="Proteomes" id="UP000814033"/>
    </source>
</evidence>